<accession>A0A386PU32</accession>
<protein>
    <recommendedName>
        <fullName evidence="5">Glycosyltransferase</fullName>
        <ecNumber evidence="5">2.4.1.-</ecNumber>
    </recommendedName>
</protein>
<dbReference type="InterPro" id="IPR002213">
    <property type="entry name" value="UDP_glucos_trans"/>
</dbReference>
<evidence type="ECO:0000256" key="2">
    <source>
        <dbReference type="ARBA" id="ARBA00022676"/>
    </source>
</evidence>
<evidence type="ECO:0000256" key="5">
    <source>
        <dbReference type="RuleBase" id="RU362057"/>
    </source>
</evidence>
<keyword evidence="3 4" id="KW-0808">Transferase</keyword>
<dbReference type="PROSITE" id="PS00375">
    <property type="entry name" value="UDPGT"/>
    <property type="match status" value="1"/>
</dbReference>
<dbReference type="PANTHER" id="PTHR48047">
    <property type="entry name" value="GLYCOSYLTRANSFERASE"/>
    <property type="match status" value="1"/>
</dbReference>
<evidence type="ECO:0000256" key="3">
    <source>
        <dbReference type="ARBA" id="ARBA00022679"/>
    </source>
</evidence>
<comment type="similarity">
    <text evidence="1 4">Belongs to the UDP-glycosyltransferase family.</text>
</comment>
<dbReference type="CDD" id="cd03784">
    <property type="entry name" value="GT1_Gtf-like"/>
    <property type="match status" value="1"/>
</dbReference>
<organism evidence="6">
    <name type="scientific">Dioscorea alata</name>
    <name type="common">Purple yam</name>
    <dbReference type="NCBI Taxonomy" id="55571"/>
    <lineage>
        <taxon>Eukaryota</taxon>
        <taxon>Viridiplantae</taxon>
        <taxon>Streptophyta</taxon>
        <taxon>Embryophyta</taxon>
        <taxon>Tracheophyta</taxon>
        <taxon>Spermatophyta</taxon>
        <taxon>Magnoliopsida</taxon>
        <taxon>Liliopsida</taxon>
        <taxon>Dioscoreales</taxon>
        <taxon>Dioscoreaceae</taxon>
        <taxon>Dioscorea</taxon>
    </lineage>
</organism>
<name>A0A386PU32_DIOAL</name>
<dbReference type="AlphaFoldDB" id="A0A386PU32"/>
<dbReference type="GO" id="GO:0035251">
    <property type="term" value="F:UDP-glucosyltransferase activity"/>
    <property type="evidence" value="ECO:0007669"/>
    <property type="project" value="TreeGrafter"/>
</dbReference>
<dbReference type="FunFam" id="3.40.50.2000:FF:000063">
    <property type="entry name" value="Glycosyltransferase"/>
    <property type="match status" value="1"/>
</dbReference>
<evidence type="ECO:0000313" key="6">
    <source>
        <dbReference type="EMBL" id="AYE39534.1"/>
    </source>
</evidence>
<evidence type="ECO:0000256" key="1">
    <source>
        <dbReference type="ARBA" id="ARBA00009995"/>
    </source>
</evidence>
<evidence type="ECO:0000256" key="4">
    <source>
        <dbReference type="RuleBase" id="RU003718"/>
    </source>
</evidence>
<dbReference type="Pfam" id="PF00201">
    <property type="entry name" value="UDPGT"/>
    <property type="match status" value="1"/>
</dbReference>
<keyword evidence="2 4" id="KW-0328">Glycosyltransferase</keyword>
<proteinExistence type="evidence at transcript level"/>
<sequence length="461" mass="50799">MELHIFFLPMLTPGHLLPMVDMARLFADRGVRATIVTTPSNATNVRSGPNLNILTIPFSSAFTGLPDGVENLTSLPTPEIPPAFVKALDLLESPFRKLLSDHHPDCIISDIFYSWSSDVAAEFGIPRLVFQGMGFFSLILTGILSQLKTHETVTGDDEPFIVPMIPHEIKLMRSELPTYVLKPNDDIHRMAKTQGKSYGMVMNTFHDLEAEYVELLKMSWHMRVWLVGPVSLCNQGLLDQSERCSGAPGHVSDQCLKWLDSKEPGSVLYVCFGSLGKFTAMQMHEMASGLLGSGHQFIWVVKSSGETPVVDEEKGLVVNGWAPQVLILNHPAVGGFMTHCGWNSSLEGITAGVPMITWPLFAEQFFNEKLIVEVLRVGVSVGFKQCCMDMERRMVVKGEVIEVAVKRLMGGEVEAVERKKRAKELSKMAKMAVGQGGSSHSDMSALIQELVDLKANKAKTA</sequence>
<reference evidence="6" key="1">
    <citation type="submission" date="2017-11" db="EMBL/GenBank/DDBJ databases">
        <title>Diect submission.</title>
        <authorList>
            <person name="Zhao J."/>
        </authorList>
    </citation>
    <scope>NUCLEOTIDE SEQUENCE</scope>
</reference>
<dbReference type="EMBL" id="MG551584">
    <property type="protein sequence ID" value="AYE39534.1"/>
    <property type="molecule type" value="mRNA"/>
</dbReference>
<dbReference type="InterPro" id="IPR035595">
    <property type="entry name" value="UDP_glycos_trans_CS"/>
</dbReference>
<dbReference type="SUPFAM" id="SSF53756">
    <property type="entry name" value="UDP-Glycosyltransferase/glycogen phosphorylase"/>
    <property type="match status" value="1"/>
</dbReference>
<dbReference type="PANTHER" id="PTHR48047:SF45">
    <property type="entry name" value="SCOPOLETIN GLUCOSYLTRANSFERASE-LIKE"/>
    <property type="match status" value="1"/>
</dbReference>
<dbReference type="Gene3D" id="3.40.50.2000">
    <property type="entry name" value="Glycogen Phosphorylase B"/>
    <property type="match status" value="2"/>
</dbReference>
<dbReference type="EC" id="2.4.1.-" evidence="5"/>